<organism evidence="2 3">
    <name type="scientific">Hymenobacter psychrophilus</name>
    <dbReference type="NCBI Taxonomy" id="651662"/>
    <lineage>
        <taxon>Bacteria</taxon>
        <taxon>Pseudomonadati</taxon>
        <taxon>Bacteroidota</taxon>
        <taxon>Cytophagia</taxon>
        <taxon>Cytophagales</taxon>
        <taxon>Hymenobacteraceae</taxon>
        <taxon>Hymenobacter</taxon>
    </lineage>
</organism>
<reference evidence="3" key="1">
    <citation type="submission" date="2016-10" db="EMBL/GenBank/DDBJ databases">
        <authorList>
            <person name="Varghese N."/>
            <person name="Submissions S."/>
        </authorList>
    </citation>
    <scope>NUCLEOTIDE SEQUENCE [LARGE SCALE GENOMIC DNA]</scope>
    <source>
        <strain evidence="3">CGMCC 1.8975</strain>
    </source>
</reference>
<feature type="transmembrane region" description="Helical" evidence="1">
    <location>
        <begin position="130"/>
        <end position="150"/>
    </location>
</feature>
<dbReference type="Proteomes" id="UP000199249">
    <property type="component" value="Unassembled WGS sequence"/>
</dbReference>
<feature type="transmembrane region" description="Helical" evidence="1">
    <location>
        <begin position="183"/>
        <end position="200"/>
    </location>
</feature>
<sequence>MATLTHQESVTAEYLEVTPGARKNFMLIIIAGVVVLVVGIIVSLFGGGGHEAAEGAAAAHGAAAGHGAAAAGHGGEHHGSAPWLKRIIVSLWHNNVFFTGVSAIGTVFMAIQYVAYAGWSVVVKRINEALSAWLVPGLVIMLVVFGLNFINNDLFHWTVPGIMEKGNANYDAIIAGKSGFLNIPFYLIRTVIYLGLWIYFTKRLRDLSLAEDLNGGTSYFHKSINVSALFLVFYAVTSSMSAWDWVMSVDVHWFSTMFGWYVFASWWVSGIAAVTLCAILLKQAGYLPLLKEGHLHDLGKFMFGFSIFWTYVWFSQFMLIWYANLPEESVYFNQRLGGFNGQYTWLFFANLAVNFVFPFLVLMTRDAKRQMIMLKIVSIAILIGHWSDFYLMFMPGTMKGDNGFIIEIGIALIFLGSFLILMTKRLAQASLTPLHHPFLDESVHHTT</sequence>
<feature type="transmembrane region" description="Helical" evidence="1">
    <location>
        <begin position="25"/>
        <end position="45"/>
    </location>
</feature>
<feature type="transmembrane region" description="Helical" evidence="1">
    <location>
        <begin position="258"/>
        <end position="281"/>
    </location>
</feature>
<evidence type="ECO:0008006" key="4">
    <source>
        <dbReference type="Google" id="ProtNLM"/>
    </source>
</evidence>
<evidence type="ECO:0000313" key="3">
    <source>
        <dbReference type="Proteomes" id="UP000199249"/>
    </source>
</evidence>
<keyword evidence="1" id="KW-0812">Transmembrane</keyword>
<dbReference type="STRING" id="651662.SAMN04488069_104199"/>
<dbReference type="EMBL" id="FNOV01000004">
    <property type="protein sequence ID" value="SDX93623.1"/>
    <property type="molecule type" value="Genomic_DNA"/>
</dbReference>
<evidence type="ECO:0000313" key="2">
    <source>
        <dbReference type="EMBL" id="SDX93623.1"/>
    </source>
</evidence>
<name>A0A1H3FRD4_9BACT</name>
<feature type="transmembrane region" description="Helical" evidence="1">
    <location>
        <begin position="228"/>
        <end position="246"/>
    </location>
</feature>
<protein>
    <recommendedName>
        <fullName evidence="4">Quinol:cytochrome c oxidoreductase quinone-binding subunit 2</fullName>
    </recommendedName>
</protein>
<dbReference type="PANTHER" id="PTHR43044">
    <property type="match status" value="1"/>
</dbReference>
<gene>
    <name evidence="2" type="ORF">SAMN04488069_104199</name>
</gene>
<feature type="transmembrane region" description="Helical" evidence="1">
    <location>
        <begin position="374"/>
        <end position="392"/>
    </location>
</feature>
<feature type="transmembrane region" description="Helical" evidence="1">
    <location>
        <begin position="96"/>
        <end position="118"/>
    </location>
</feature>
<evidence type="ECO:0000256" key="1">
    <source>
        <dbReference type="SAM" id="Phobius"/>
    </source>
</evidence>
<dbReference type="AlphaFoldDB" id="A0A1H3FRD4"/>
<keyword evidence="3" id="KW-1185">Reference proteome</keyword>
<feature type="transmembrane region" description="Helical" evidence="1">
    <location>
        <begin position="301"/>
        <end position="323"/>
    </location>
</feature>
<feature type="transmembrane region" description="Helical" evidence="1">
    <location>
        <begin position="343"/>
        <end position="362"/>
    </location>
</feature>
<keyword evidence="1" id="KW-0472">Membrane</keyword>
<keyword evidence="1" id="KW-1133">Transmembrane helix</keyword>
<proteinExistence type="predicted"/>
<dbReference type="PANTHER" id="PTHR43044:SF1">
    <property type="entry name" value="QUINOL:CYTOCHROME C OXIDOREDUCTASE QUINONE-BINDING SUBUNIT 2"/>
    <property type="match status" value="1"/>
</dbReference>
<dbReference type="RefSeq" id="WP_317040223.1">
    <property type="nucleotide sequence ID" value="NZ_FNOV01000004.1"/>
</dbReference>
<accession>A0A1H3FRD4</accession>
<feature type="transmembrane region" description="Helical" evidence="1">
    <location>
        <begin position="404"/>
        <end position="422"/>
    </location>
</feature>